<dbReference type="EC" id="2.3.1.247" evidence="5"/>
<protein>
    <submittedName>
        <fullName evidence="5">3-keto-5-aminohexanoate cleavage enzyme</fullName>
        <ecNumber evidence="5">2.3.1.247</ecNumber>
    </submittedName>
</protein>
<dbReference type="InterPro" id="IPR008567">
    <property type="entry name" value="BKACE"/>
</dbReference>
<evidence type="ECO:0000313" key="5">
    <source>
        <dbReference type="EMBL" id="MPM54717.1"/>
    </source>
</evidence>
<proteinExistence type="predicted"/>
<evidence type="ECO:0000256" key="4">
    <source>
        <dbReference type="ARBA" id="ARBA00022833"/>
    </source>
</evidence>
<sequence>MKQEKVIISCALTGAWPTKKDTPAIPITPEEIAVSAYEAYQAGASIVHVHVRDDDGKAVMDPPKFIKVYDLIRERCDVLINLTTSGDLVSSDEVRMQHVLEIKPPFASFDCGSFNWGDSGLFLNSPQFLMKLAEVMRDNNVKPEIEVMDSNMLYNAVRYMDKGLISKPPYFQFCLGVSGGTAATIENLMHLRSLLPEGAIWSAFGIGSAHMPIMMASIALGGNVRVGLEDNIYYSKGRLAKSNVELVERASTVAEASQRGVATVDDARRILGIS</sequence>
<keyword evidence="2 5" id="KW-0808">Transferase</keyword>
<name>A0A645ANU7_9ZZZZ</name>
<dbReference type="AlphaFoldDB" id="A0A645ANU7"/>
<keyword evidence="4" id="KW-0862">Zinc</keyword>
<accession>A0A645ANU7</accession>
<evidence type="ECO:0000256" key="1">
    <source>
        <dbReference type="ARBA" id="ARBA00001947"/>
    </source>
</evidence>
<reference evidence="5" key="1">
    <citation type="submission" date="2019-08" db="EMBL/GenBank/DDBJ databases">
        <authorList>
            <person name="Kucharzyk K."/>
            <person name="Murdoch R.W."/>
            <person name="Higgins S."/>
            <person name="Loffler F."/>
        </authorList>
    </citation>
    <scope>NUCLEOTIDE SEQUENCE</scope>
</reference>
<evidence type="ECO:0000256" key="3">
    <source>
        <dbReference type="ARBA" id="ARBA00022723"/>
    </source>
</evidence>
<dbReference type="EMBL" id="VSSQ01014930">
    <property type="protein sequence ID" value="MPM54717.1"/>
    <property type="molecule type" value="Genomic_DNA"/>
</dbReference>
<dbReference type="GO" id="GO:0043720">
    <property type="term" value="F:3-keto-5-aminohexanoate cleavage activity"/>
    <property type="evidence" value="ECO:0007669"/>
    <property type="project" value="InterPro"/>
</dbReference>
<dbReference type="PANTHER" id="PTHR37418:SF2">
    <property type="entry name" value="3-KETO-5-AMINOHEXANOATE CLEAVAGE ENZYME"/>
    <property type="match status" value="1"/>
</dbReference>
<dbReference type="Pfam" id="PF05853">
    <property type="entry name" value="BKACE"/>
    <property type="match status" value="1"/>
</dbReference>
<keyword evidence="3" id="KW-0479">Metal-binding</keyword>
<keyword evidence="5" id="KW-0012">Acyltransferase</keyword>
<dbReference type="PANTHER" id="PTHR37418">
    <property type="entry name" value="3-KETO-5-AMINOHEXANOATE CLEAVAGE ENZYME-RELATED"/>
    <property type="match status" value="1"/>
</dbReference>
<dbReference type="GO" id="GO:0046872">
    <property type="term" value="F:metal ion binding"/>
    <property type="evidence" value="ECO:0007669"/>
    <property type="project" value="UniProtKB-KW"/>
</dbReference>
<comment type="cofactor">
    <cofactor evidence="1">
        <name>Zn(2+)</name>
        <dbReference type="ChEBI" id="CHEBI:29105"/>
    </cofactor>
</comment>
<organism evidence="5">
    <name type="scientific">bioreactor metagenome</name>
    <dbReference type="NCBI Taxonomy" id="1076179"/>
    <lineage>
        <taxon>unclassified sequences</taxon>
        <taxon>metagenomes</taxon>
        <taxon>ecological metagenomes</taxon>
    </lineage>
</organism>
<evidence type="ECO:0000256" key="2">
    <source>
        <dbReference type="ARBA" id="ARBA00022679"/>
    </source>
</evidence>
<gene>
    <name evidence="5" type="primary">kce_13</name>
    <name evidence="5" type="ORF">SDC9_101497</name>
</gene>
<dbReference type="Gene3D" id="3.20.20.70">
    <property type="entry name" value="Aldolase class I"/>
    <property type="match status" value="1"/>
</dbReference>
<dbReference type="InterPro" id="IPR013785">
    <property type="entry name" value="Aldolase_TIM"/>
</dbReference>
<comment type="caution">
    <text evidence="5">The sequence shown here is derived from an EMBL/GenBank/DDBJ whole genome shotgun (WGS) entry which is preliminary data.</text>
</comment>